<reference evidence="13 14" key="1">
    <citation type="submission" date="2016-10" db="EMBL/GenBank/DDBJ databases">
        <authorList>
            <person name="de Groot N.N."/>
        </authorList>
    </citation>
    <scope>NUCLEOTIDE SEQUENCE [LARGE SCALE GENOMIC DNA]</scope>
    <source>
        <strain evidence="13 14">DSM 7343</strain>
    </source>
</reference>
<dbReference type="InterPro" id="IPR012902">
    <property type="entry name" value="N_methyl_site"/>
</dbReference>
<dbReference type="InterPro" id="IPR022346">
    <property type="entry name" value="T2SS_GspH"/>
</dbReference>
<evidence type="ECO:0000259" key="12">
    <source>
        <dbReference type="Pfam" id="PF12019"/>
    </source>
</evidence>
<evidence type="ECO:0000313" key="13">
    <source>
        <dbReference type="EMBL" id="SEA81510.1"/>
    </source>
</evidence>
<dbReference type="STRING" id="37625.SAMN05660420_03273"/>
<evidence type="ECO:0000256" key="4">
    <source>
        <dbReference type="ARBA" id="ARBA00022481"/>
    </source>
</evidence>
<evidence type="ECO:0000256" key="11">
    <source>
        <dbReference type="SAM" id="Phobius"/>
    </source>
</evidence>
<dbReference type="Pfam" id="PF07963">
    <property type="entry name" value="N_methyl"/>
    <property type="match status" value="1"/>
</dbReference>
<evidence type="ECO:0000256" key="10">
    <source>
        <dbReference type="ARBA" id="ARBA00030775"/>
    </source>
</evidence>
<feature type="domain" description="General secretion pathway GspH" evidence="12">
    <location>
        <begin position="55"/>
        <end position="168"/>
    </location>
</feature>
<comment type="similarity">
    <text evidence="9">Belongs to the GSP H family.</text>
</comment>
<evidence type="ECO:0000256" key="8">
    <source>
        <dbReference type="ARBA" id="ARBA00023136"/>
    </source>
</evidence>
<dbReference type="PROSITE" id="PS00409">
    <property type="entry name" value="PROKAR_NTER_METHYL"/>
    <property type="match status" value="1"/>
</dbReference>
<dbReference type="GO" id="GO:0015628">
    <property type="term" value="P:protein secretion by the type II secretion system"/>
    <property type="evidence" value="ECO:0007669"/>
    <property type="project" value="InterPro"/>
</dbReference>
<evidence type="ECO:0000256" key="3">
    <source>
        <dbReference type="ARBA" id="ARBA00022475"/>
    </source>
</evidence>
<sequence length="175" mass="18927">MSNRNLHVNLSSNPSKTAGFTLLELITALVLAGILMTIAIPSLQSLRQNSRAVSAVNNLISHLNYARNEAVSRATQVTICKSGDGINCDLSSTGWQQGWKVYYEAEDGTIERLRVVDRIAGDVTIEGNFHVRNSISYGADGFLPGVGNGTIIVDSGDREIDIIIAVTGRIRTVKR</sequence>
<keyword evidence="6 11" id="KW-0812">Transmembrane</keyword>
<keyword evidence="14" id="KW-1185">Reference proteome</keyword>
<dbReference type="RefSeq" id="WP_175498439.1">
    <property type="nucleotide sequence ID" value="NZ_FNQN01000014.1"/>
</dbReference>
<dbReference type="NCBIfam" id="TIGR02532">
    <property type="entry name" value="IV_pilin_GFxxxE"/>
    <property type="match status" value="1"/>
</dbReference>
<evidence type="ECO:0000256" key="5">
    <source>
        <dbReference type="ARBA" id="ARBA00022519"/>
    </source>
</evidence>
<evidence type="ECO:0000256" key="2">
    <source>
        <dbReference type="ARBA" id="ARBA00021549"/>
    </source>
</evidence>
<protein>
    <recommendedName>
        <fullName evidence="2">Type II secretion system protein H</fullName>
    </recommendedName>
    <alternativeName>
        <fullName evidence="10">General secretion pathway protein H</fullName>
    </alternativeName>
</protein>
<dbReference type="Gene3D" id="3.55.40.10">
    <property type="entry name" value="minor pseudopilin epsh domain"/>
    <property type="match status" value="1"/>
</dbReference>
<organism evidence="13 14">
    <name type="scientific">Desulfuromusa kysingii</name>
    <dbReference type="NCBI Taxonomy" id="37625"/>
    <lineage>
        <taxon>Bacteria</taxon>
        <taxon>Pseudomonadati</taxon>
        <taxon>Thermodesulfobacteriota</taxon>
        <taxon>Desulfuromonadia</taxon>
        <taxon>Desulfuromonadales</taxon>
        <taxon>Geopsychrobacteraceae</taxon>
        <taxon>Desulfuromusa</taxon>
    </lineage>
</organism>
<dbReference type="InterPro" id="IPR045584">
    <property type="entry name" value="Pilin-like"/>
</dbReference>
<accession>A0A1H4EA91</accession>
<dbReference type="GO" id="GO:0005886">
    <property type="term" value="C:plasma membrane"/>
    <property type="evidence" value="ECO:0007669"/>
    <property type="project" value="UniProtKB-SubCell"/>
</dbReference>
<evidence type="ECO:0000256" key="6">
    <source>
        <dbReference type="ARBA" id="ARBA00022692"/>
    </source>
</evidence>
<keyword evidence="5" id="KW-0997">Cell inner membrane</keyword>
<feature type="transmembrane region" description="Helical" evidence="11">
    <location>
        <begin position="20"/>
        <end position="41"/>
    </location>
</feature>
<evidence type="ECO:0000256" key="9">
    <source>
        <dbReference type="ARBA" id="ARBA00025772"/>
    </source>
</evidence>
<dbReference type="Proteomes" id="UP000199409">
    <property type="component" value="Unassembled WGS sequence"/>
</dbReference>
<keyword evidence="3" id="KW-1003">Cell membrane</keyword>
<dbReference type="GO" id="GO:0015627">
    <property type="term" value="C:type II protein secretion system complex"/>
    <property type="evidence" value="ECO:0007669"/>
    <property type="project" value="InterPro"/>
</dbReference>
<dbReference type="EMBL" id="FNQN01000014">
    <property type="protein sequence ID" value="SEA81510.1"/>
    <property type="molecule type" value="Genomic_DNA"/>
</dbReference>
<keyword evidence="4" id="KW-0488">Methylation</keyword>
<proteinExistence type="inferred from homology"/>
<evidence type="ECO:0000256" key="7">
    <source>
        <dbReference type="ARBA" id="ARBA00022989"/>
    </source>
</evidence>
<comment type="subcellular location">
    <subcellularLocation>
        <location evidence="1">Cell inner membrane</location>
        <topology evidence="1">Single-pass membrane protein</topology>
    </subcellularLocation>
</comment>
<gene>
    <name evidence="13" type="ORF">SAMN05660420_03273</name>
</gene>
<dbReference type="Pfam" id="PF12019">
    <property type="entry name" value="GspH"/>
    <property type="match status" value="1"/>
</dbReference>
<evidence type="ECO:0000313" key="14">
    <source>
        <dbReference type="Proteomes" id="UP000199409"/>
    </source>
</evidence>
<name>A0A1H4EA91_9BACT</name>
<dbReference type="SUPFAM" id="SSF54523">
    <property type="entry name" value="Pili subunits"/>
    <property type="match status" value="1"/>
</dbReference>
<keyword evidence="8 11" id="KW-0472">Membrane</keyword>
<dbReference type="AlphaFoldDB" id="A0A1H4EA91"/>
<keyword evidence="7 11" id="KW-1133">Transmembrane helix</keyword>
<evidence type="ECO:0000256" key="1">
    <source>
        <dbReference type="ARBA" id="ARBA00004377"/>
    </source>
</evidence>